<comment type="caution">
    <text evidence="2">The sequence shown here is derived from an EMBL/GenBank/DDBJ whole genome shotgun (WGS) entry which is preliminary data.</text>
</comment>
<sequence>MASPSEDFLSEEEWSAPSIPTPAGDLEDGDAAQGEPPAEQGEDWLAESPGRGPSPEQGDAQALVPLESAPVLAQPAAALVVAPAGGVGAEPLQGSLASLTRVLVEKRYADDGIVTLSSATAMADRLGIARGHFRECVYAAAHAAFAAAQTQVVSLVSRVLAATRSRDETAPVVTPLVFFRKRKYDGARMRLGTTASMVYDDDVIEERAVGSREIFVVKGEFGIVMRRRHGDACQFLHVCGTVPTRLSVLEGSAAEVVHAALRDQLDSPWDRMVDRRFPRLVDVACCDAASGNLRSERAFRETMPLRAQIVFLCRAHKKKKVAENSLKTIRPFDTNLVRCQMSLTGDHLLGLRHHARLLHGEQLVVKRGVPPADATAHRDAIWKLCSDSDDPTTVYRREVVSRLYNGDIRKHGVIEHYCRGCCESPRHTLFLMRRHGVPALFGRIDVLNRANWVNQTRSHRCVGVPAAVHGIFQASYLRAMPGKAPKAPRGAAGAEGGADADDENAFKEEQDKRVAGSRAWMLSGAVEDGMFLGTVLATRADACVSRQLATSGSSFEKAQQHRVSLGQPRTYEAWLAHEDANAIELLSGAYLAIFDVAAWYPLQDRTEATALKVYRMLARMGGVADHLVHRANRNWPLPLLYSLKDPSIVQVLGETKSCLPDECTEDFCSFYAGRLDSAEAMSELKGVLVMTDTDTADAERLHSVNQRAARFRVWTHIESVEEVSAHFTSHMAGDFDVFAAPRPDLQRGPAQKRKRLVCDPRRGHNSLQNWTWRAFTYMNGASVSGASSIELSEMYSKLSGEELEQYRLLAAIARDRHLSGERGFDGRRRARTSSASGGMSPSFGAAPICDQRGESAGDARPQKSQFADVPSLILQASPAARAAAIRRRRREGALEARVAGEVREAAAASRQPNHEQDNDMFSVVDRAAAPVGDIEIQVDTGMVLKYRRRASTVTSDAANALEGDGRESVQQRASAWVAMHRTLTVPSAPPLGRCSTPRRCCHEAETCFHEDGGDRLLLIEKHIRAAFAALRAACPDKGAKASARTNWLHHCNITDPIFSTRA</sequence>
<dbReference type="Proteomes" id="UP001189429">
    <property type="component" value="Unassembled WGS sequence"/>
</dbReference>
<feature type="compositionally biased region" description="Low complexity" evidence="1">
    <location>
        <begin position="483"/>
        <end position="492"/>
    </location>
</feature>
<accession>A0ABN9QX69</accession>
<feature type="region of interest" description="Disordered" evidence="1">
    <location>
        <begin position="822"/>
        <end position="862"/>
    </location>
</feature>
<evidence type="ECO:0000313" key="3">
    <source>
        <dbReference type="Proteomes" id="UP001189429"/>
    </source>
</evidence>
<name>A0ABN9QX69_9DINO</name>
<feature type="compositionally biased region" description="Basic and acidic residues" evidence="1">
    <location>
        <begin position="851"/>
        <end position="861"/>
    </location>
</feature>
<keyword evidence="3" id="KW-1185">Reference proteome</keyword>
<feature type="region of interest" description="Disordered" evidence="1">
    <location>
        <begin position="1"/>
        <end position="59"/>
    </location>
</feature>
<reference evidence="2" key="1">
    <citation type="submission" date="2023-10" db="EMBL/GenBank/DDBJ databases">
        <authorList>
            <person name="Chen Y."/>
            <person name="Shah S."/>
            <person name="Dougan E. K."/>
            <person name="Thang M."/>
            <person name="Chan C."/>
        </authorList>
    </citation>
    <scope>NUCLEOTIDE SEQUENCE [LARGE SCALE GENOMIC DNA]</scope>
</reference>
<proteinExistence type="predicted"/>
<evidence type="ECO:0000256" key="1">
    <source>
        <dbReference type="SAM" id="MobiDB-lite"/>
    </source>
</evidence>
<feature type="region of interest" description="Disordered" evidence="1">
    <location>
        <begin position="483"/>
        <end position="504"/>
    </location>
</feature>
<gene>
    <name evidence="2" type="ORF">PCOR1329_LOCUS15723</name>
</gene>
<evidence type="ECO:0000313" key="2">
    <source>
        <dbReference type="EMBL" id="CAK0810949.1"/>
    </source>
</evidence>
<organism evidence="2 3">
    <name type="scientific">Prorocentrum cordatum</name>
    <dbReference type="NCBI Taxonomy" id="2364126"/>
    <lineage>
        <taxon>Eukaryota</taxon>
        <taxon>Sar</taxon>
        <taxon>Alveolata</taxon>
        <taxon>Dinophyceae</taxon>
        <taxon>Prorocentrales</taxon>
        <taxon>Prorocentraceae</taxon>
        <taxon>Prorocentrum</taxon>
    </lineage>
</organism>
<dbReference type="EMBL" id="CAUYUJ010004780">
    <property type="protein sequence ID" value="CAK0810949.1"/>
    <property type="molecule type" value="Genomic_DNA"/>
</dbReference>
<protein>
    <submittedName>
        <fullName evidence="2">Uncharacterized protein</fullName>
    </submittedName>
</protein>